<dbReference type="GO" id="GO:0016020">
    <property type="term" value="C:membrane"/>
    <property type="evidence" value="ECO:0007669"/>
    <property type="project" value="UniProtKB-SubCell"/>
</dbReference>
<dbReference type="Pfam" id="PF01055">
    <property type="entry name" value="Glyco_hydro_31_2nd"/>
    <property type="match status" value="2"/>
</dbReference>
<dbReference type="OrthoDB" id="1334205at2759"/>
<dbReference type="InterPro" id="IPR017853">
    <property type="entry name" value="GH"/>
</dbReference>
<dbReference type="FunFam" id="2.60.40.1760:FF:000001">
    <property type="entry name" value="Maltase-glucoamylase, intestinal"/>
    <property type="match status" value="1"/>
</dbReference>
<keyword evidence="4 11" id="KW-0472">Membrane</keyword>
<dbReference type="CDD" id="cd14752">
    <property type="entry name" value="GH31_N"/>
    <property type="match status" value="1"/>
</dbReference>
<dbReference type="PANTHER" id="PTHR22762">
    <property type="entry name" value="ALPHA-GLUCOSIDASE"/>
    <property type="match status" value="1"/>
</dbReference>
<keyword evidence="14" id="KW-1185">Reference proteome</keyword>
<dbReference type="Pfam" id="PF13802">
    <property type="entry name" value="Gal_mutarotas_2"/>
    <property type="match status" value="1"/>
</dbReference>
<evidence type="ECO:0000256" key="8">
    <source>
        <dbReference type="ARBA" id="ARBA00041343"/>
    </source>
</evidence>
<evidence type="ECO:0000256" key="5">
    <source>
        <dbReference type="ARBA" id="ARBA00023157"/>
    </source>
</evidence>
<evidence type="ECO:0000256" key="4">
    <source>
        <dbReference type="ARBA" id="ARBA00023136"/>
    </source>
</evidence>
<dbReference type="GO" id="GO:0005975">
    <property type="term" value="P:carbohydrate metabolic process"/>
    <property type="evidence" value="ECO:0007669"/>
    <property type="project" value="InterPro"/>
</dbReference>
<evidence type="ECO:0000256" key="7">
    <source>
        <dbReference type="ARBA" id="ARBA00023295"/>
    </source>
</evidence>
<name>A0A9Q1CH59_HOLLE</name>
<keyword evidence="5" id="KW-1015">Disulfide bond</keyword>
<dbReference type="GO" id="GO:0004558">
    <property type="term" value="F:alpha-1,4-glucosidase activity"/>
    <property type="evidence" value="ECO:0007669"/>
    <property type="project" value="TreeGrafter"/>
</dbReference>
<dbReference type="CDD" id="cd00111">
    <property type="entry name" value="Trefoil"/>
    <property type="match status" value="1"/>
</dbReference>
<dbReference type="FunFam" id="2.60.40.1180:FF:000005">
    <property type="entry name" value="Maltase-glucoamylase, intestinal"/>
    <property type="match status" value="1"/>
</dbReference>
<gene>
    <name evidence="13" type="ORF">HOLleu_07735</name>
</gene>
<feature type="transmembrane region" description="Helical" evidence="11">
    <location>
        <begin position="12"/>
        <end position="37"/>
    </location>
</feature>
<dbReference type="Proteomes" id="UP001152320">
    <property type="component" value="Chromosome 3"/>
</dbReference>
<keyword evidence="6" id="KW-0325">Glycoprotein</keyword>
<keyword evidence="11" id="KW-1133">Transmembrane helix</keyword>
<dbReference type="CDD" id="cd06602">
    <property type="entry name" value="GH31_MGAM_SI_GAA"/>
    <property type="match status" value="1"/>
</dbReference>
<organism evidence="13 14">
    <name type="scientific">Holothuria leucospilota</name>
    <name type="common">Black long sea cucumber</name>
    <name type="synonym">Mertensiothuria leucospilota</name>
    <dbReference type="NCBI Taxonomy" id="206669"/>
    <lineage>
        <taxon>Eukaryota</taxon>
        <taxon>Metazoa</taxon>
        <taxon>Echinodermata</taxon>
        <taxon>Eleutherozoa</taxon>
        <taxon>Echinozoa</taxon>
        <taxon>Holothuroidea</taxon>
        <taxon>Aspidochirotacea</taxon>
        <taxon>Aspidochirotida</taxon>
        <taxon>Holothuriidae</taxon>
        <taxon>Holothuria</taxon>
    </lineage>
</organism>
<dbReference type="InterPro" id="IPR013780">
    <property type="entry name" value="Glyco_hydro_b"/>
</dbReference>
<sequence length="960" mass="109140">MWSDSESMGKTGCIVLISVSVVIAVALGLGLGLGLGLNSKNDVNQDYFDNVQDDERIDCYPEGLENAEEECQRRGCFWKEVTEPDAPQCFHPPSHGYDLASDPEDTTLGWTAQLSLKERPGRYERDINNLNLDVEMQTDSRLRFKIYAGDDRYEVPISVDTPTTKASNPVYDVAYSTDPAFGLKITRKSTGTVVFDSRLPGFTFDDQFLQISTRLPSANIYGFGEHIHESFRHDLNWKTWGIFTRDTLPLEDRNLYGHHPFYICVEDDGKAHGVFIMNSNAMDVTLLPAPILTYRIVGGVLDFYIFMGPTPENVVQQYLTLVGKPVMPPYWALGFHLSKWDYGSLTVMRDVVEDMRANNMPHDVQYADIDYMDEQRSFTVDPVNYVGLGDFIDEIHSYGQKFIIILDHSIAKMDGYEPYTRGHELDVFVKYNSSTNEELIGRMWPPGDNVFPDFMDESAVNWWTEQCVKFHNTTLDFDALWVDMNEPSNMIDGSIRGCGDDRWNNPPYLPKLYKAPGFVGTIYEETLCMDADHHGMSHYNVHSLYGYSHAKATHSALREIFPDKRSMVLTRSNFPSTSRYAYHWLGDNKSQWKHMKWSVIGQLQYIVSGIMMVYTGGLAPFRWTQAKLLNVDIGKGSQWVGSACGSVQWMMEFSLFGFPFIGADICGFIEDTTEEMCQRWMQLGAFYPFARNHNARDAVPQHPTVFSERMTASSREILLHRYTLLPFLYTLFYEANTKGSTVVRSLMHEFPTDEQALTVQEQFLWGPCLMIVPVMTEGEDAVGGYFPDARWYSYYSGGEIPAQAHGEWVVIIADLDHIPVYVRGGYILPTQEPANTTVFSRKNPLGLIVALDDNNEAVGSLYWDDGESRDPVENNAYSLLEFSVSRNTLTMTVVKDSYVSPDNLFFNEIKVYGLNSEPTGIVVDDSAVDDYSFDSDLMVLTIVNQTLPMMDDHEISWPMF</sequence>
<dbReference type="SUPFAM" id="SSF74650">
    <property type="entry name" value="Galactose mutarotase-like"/>
    <property type="match status" value="1"/>
</dbReference>
<evidence type="ECO:0000259" key="12">
    <source>
        <dbReference type="PROSITE" id="PS51448"/>
    </source>
</evidence>
<evidence type="ECO:0000256" key="3">
    <source>
        <dbReference type="ARBA" id="ARBA00022801"/>
    </source>
</evidence>
<dbReference type="InterPro" id="IPR025887">
    <property type="entry name" value="Glyco_hydro_31_N_dom"/>
</dbReference>
<comment type="caution">
    <text evidence="13">The sequence shown here is derived from an EMBL/GenBank/DDBJ whole genome shotgun (WGS) entry which is preliminary data.</text>
</comment>
<comment type="similarity">
    <text evidence="2 10">Belongs to the glycosyl hydrolase 31 family.</text>
</comment>
<dbReference type="EMBL" id="JAIZAY010000003">
    <property type="protein sequence ID" value="KAJ8044860.1"/>
    <property type="molecule type" value="Genomic_DNA"/>
</dbReference>
<comment type="caution">
    <text evidence="9">Lacks conserved residue(s) required for the propagation of feature annotation.</text>
</comment>
<dbReference type="SUPFAM" id="SSF51445">
    <property type="entry name" value="(Trans)glycosidases"/>
    <property type="match status" value="2"/>
</dbReference>
<dbReference type="InterPro" id="IPR048395">
    <property type="entry name" value="Glyco_hydro_31_C"/>
</dbReference>
<dbReference type="InterPro" id="IPR000322">
    <property type="entry name" value="Glyco_hydro_31_TIM"/>
</dbReference>
<comment type="subcellular location">
    <subcellularLocation>
        <location evidence="1">Membrane</location>
    </subcellularLocation>
</comment>
<dbReference type="Pfam" id="PF21365">
    <property type="entry name" value="Glyco_hydro_31_3rd"/>
    <property type="match status" value="1"/>
</dbReference>
<protein>
    <recommendedName>
        <fullName evidence="8">Maltase</fullName>
    </recommendedName>
</protein>
<dbReference type="Pfam" id="PF00088">
    <property type="entry name" value="Trefoil"/>
    <property type="match status" value="1"/>
</dbReference>
<dbReference type="Gene3D" id="2.60.40.1760">
    <property type="entry name" value="glycosyl hydrolase (family 31)"/>
    <property type="match status" value="1"/>
</dbReference>
<dbReference type="SMART" id="SM00018">
    <property type="entry name" value="PD"/>
    <property type="match status" value="1"/>
</dbReference>
<evidence type="ECO:0000256" key="11">
    <source>
        <dbReference type="SAM" id="Phobius"/>
    </source>
</evidence>
<dbReference type="GO" id="GO:0030246">
    <property type="term" value="F:carbohydrate binding"/>
    <property type="evidence" value="ECO:0007669"/>
    <property type="project" value="InterPro"/>
</dbReference>
<evidence type="ECO:0000256" key="10">
    <source>
        <dbReference type="RuleBase" id="RU361185"/>
    </source>
</evidence>
<accession>A0A9Q1CH59</accession>
<dbReference type="InterPro" id="IPR044913">
    <property type="entry name" value="P_trefoil_dom_sf"/>
</dbReference>
<reference evidence="13" key="1">
    <citation type="submission" date="2021-10" db="EMBL/GenBank/DDBJ databases">
        <title>Tropical sea cucumber genome reveals ecological adaptation and Cuvierian tubules defense mechanism.</title>
        <authorList>
            <person name="Chen T."/>
        </authorList>
    </citation>
    <scope>NUCLEOTIDE SEQUENCE</scope>
    <source>
        <strain evidence="13">Nanhai2018</strain>
        <tissue evidence="13">Muscle</tissue>
    </source>
</reference>
<dbReference type="InterPro" id="IPR011013">
    <property type="entry name" value="Gal_mutarotase_sf_dom"/>
</dbReference>
<dbReference type="Gene3D" id="4.10.110.10">
    <property type="entry name" value="Spasmolytic Protein, domain 1"/>
    <property type="match status" value="1"/>
</dbReference>
<dbReference type="AlphaFoldDB" id="A0A9Q1CH59"/>
<evidence type="ECO:0000256" key="1">
    <source>
        <dbReference type="ARBA" id="ARBA00004370"/>
    </source>
</evidence>
<evidence type="ECO:0000256" key="6">
    <source>
        <dbReference type="ARBA" id="ARBA00023180"/>
    </source>
</evidence>
<feature type="domain" description="P-type" evidence="12">
    <location>
        <begin position="41"/>
        <end position="93"/>
    </location>
</feature>
<proteinExistence type="inferred from homology"/>
<keyword evidence="3 10" id="KW-0378">Hydrolase</keyword>
<dbReference type="FunFam" id="2.60.40.1180:FF:000001">
    <property type="entry name" value="Maltase-glucoamylase, intestinal"/>
    <property type="match status" value="1"/>
</dbReference>
<dbReference type="SUPFAM" id="SSF51011">
    <property type="entry name" value="Glycosyl hydrolase domain"/>
    <property type="match status" value="1"/>
</dbReference>
<dbReference type="Gene3D" id="2.60.40.1180">
    <property type="entry name" value="Golgi alpha-mannosidase II"/>
    <property type="match status" value="2"/>
</dbReference>
<evidence type="ECO:0000313" key="14">
    <source>
        <dbReference type="Proteomes" id="UP001152320"/>
    </source>
</evidence>
<dbReference type="InterPro" id="IPR000519">
    <property type="entry name" value="P_trefoil_dom"/>
</dbReference>
<evidence type="ECO:0000256" key="2">
    <source>
        <dbReference type="ARBA" id="ARBA00007806"/>
    </source>
</evidence>
<dbReference type="Gene3D" id="3.20.20.80">
    <property type="entry name" value="Glycosidases"/>
    <property type="match status" value="2"/>
</dbReference>
<evidence type="ECO:0000256" key="9">
    <source>
        <dbReference type="PROSITE-ProRule" id="PRU00779"/>
    </source>
</evidence>
<evidence type="ECO:0000313" key="13">
    <source>
        <dbReference type="EMBL" id="KAJ8044860.1"/>
    </source>
</evidence>
<dbReference type="PANTHER" id="PTHR22762:SF133">
    <property type="entry name" value="P-TYPE DOMAIN-CONTAINING PROTEIN"/>
    <property type="match status" value="1"/>
</dbReference>
<dbReference type="PROSITE" id="PS51448">
    <property type="entry name" value="P_TREFOIL_2"/>
    <property type="match status" value="1"/>
</dbReference>
<keyword evidence="7 10" id="KW-0326">Glycosidase</keyword>
<keyword evidence="11" id="KW-0812">Transmembrane</keyword>